<keyword evidence="2" id="KW-1185">Reference proteome</keyword>
<evidence type="ECO:0000313" key="1">
    <source>
        <dbReference type="EMBL" id="KAI3725296.1"/>
    </source>
</evidence>
<reference evidence="1 2" key="2">
    <citation type="journal article" date="2022" name="Mol. Ecol. Resour.">
        <title>The genomes of chicory, endive, great burdock and yacon provide insights into Asteraceae paleo-polyploidization history and plant inulin production.</title>
        <authorList>
            <person name="Fan W."/>
            <person name="Wang S."/>
            <person name="Wang H."/>
            <person name="Wang A."/>
            <person name="Jiang F."/>
            <person name="Liu H."/>
            <person name="Zhao H."/>
            <person name="Xu D."/>
            <person name="Zhang Y."/>
        </authorList>
    </citation>
    <scope>NUCLEOTIDE SEQUENCE [LARGE SCALE GENOMIC DNA]</scope>
    <source>
        <strain evidence="2">cv. Yunnan</strain>
        <tissue evidence="1">Leaves</tissue>
    </source>
</reference>
<name>A0ACB9BTC4_9ASTR</name>
<gene>
    <name evidence="1" type="ORF">L1987_65079</name>
</gene>
<sequence>MVEADCVSGGGIPRSDDGVKVVVVFPRERGTRLGCFESEKVTGTRGCYGVVKLGCGLRWNWFRIGIRAWTEKLQSKGLGLPRNR</sequence>
<protein>
    <submittedName>
        <fullName evidence="1">Uncharacterized protein</fullName>
    </submittedName>
</protein>
<dbReference type="EMBL" id="CM042039">
    <property type="protein sequence ID" value="KAI3725296.1"/>
    <property type="molecule type" value="Genomic_DNA"/>
</dbReference>
<accession>A0ACB9BTC4</accession>
<organism evidence="1 2">
    <name type="scientific">Smallanthus sonchifolius</name>
    <dbReference type="NCBI Taxonomy" id="185202"/>
    <lineage>
        <taxon>Eukaryota</taxon>
        <taxon>Viridiplantae</taxon>
        <taxon>Streptophyta</taxon>
        <taxon>Embryophyta</taxon>
        <taxon>Tracheophyta</taxon>
        <taxon>Spermatophyta</taxon>
        <taxon>Magnoliopsida</taxon>
        <taxon>eudicotyledons</taxon>
        <taxon>Gunneridae</taxon>
        <taxon>Pentapetalae</taxon>
        <taxon>asterids</taxon>
        <taxon>campanulids</taxon>
        <taxon>Asterales</taxon>
        <taxon>Asteraceae</taxon>
        <taxon>Asteroideae</taxon>
        <taxon>Heliantheae alliance</taxon>
        <taxon>Millerieae</taxon>
        <taxon>Smallanthus</taxon>
    </lineage>
</organism>
<comment type="caution">
    <text evidence="1">The sequence shown here is derived from an EMBL/GenBank/DDBJ whole genome shotgun (WGS) entry which is preliminary data.</text>
</comment>
<proteinExistence type="predicted"/>
<reference evidence="2" key="1">
    <citation type="journal article" date="2022" name="Mol. Ecol. Resour.">
        <title>The genomes of chicory, endive, great burdock and yacon provide insights into Asteraceae palaeo-polyploidization history and plant inulin production.</title>
        <authorList>
            <person name="Fan W."/>
            <person name="Wang S."/>
            <person name="Wang H."/>
            <person name="Wang A."/>
            <person name="Jiang F."/>
            <person name="Liu H."/>
            <person name="Zhao H."/>
            <person name="Xu D."/>
            <person name="Zhang Y."/>
        </authorList>
    </citation>
    <scope>NUCLEOTIDE SEQUENCE [LARGE SCALE GENOMIC DNA]</scope>
    <source>
        <strain evidence="2">cv. Yunnan</strain>
    </source>
</reference>
<evidence type="ECO:0000313" key="2">
    <source>
        <dbReference type="Proteomes" id="UP001056120"/>
    </source>
</evidence>
<dbReference type="Proteomes" id="UP001056120">
    <property type="component" value="Linkage Group LG22"/>
</dbReference>